<dbReference type="Pfam" id="PF02653">
    <property type="entry name" value="BPD_transp_2"/>
    <property type="match status" value="1"/>
</dbReference>
<protein>
    <submittedName>
        <fullName evidence="9">Ribose import permease protein RbsC</fullName>
    </submittedName>
</protein>
<evidence type="ECO:0000256" key="1">
    <source>
        <dbReference type="ARBA" id="ARBA00004651"/>
    </source>
</evidence>
<name>A0A645D3E5_9ZZZZ</name>
<keyword evidence="7 8" id="KW-0472">Membrane</keyword>
<evidence type="ECO:0000256" key="7">
    <source>
        <dbReference type="ARBA" id="ARBA00023136"/>
    </source>
</evidence>
<dbReference type="GO" id="GO:0005886">
    <property type="term" value="C:plasma membrane"/>
    <property type="evidence" value="ECO:0007669"/>
    <property type="project" value="UniProtKB-SubCell"/>
</dbReference>
<comment type="subcellular location">
    <subcellularLocation>
        <location evidence="1">Cell membrane</location>
        <topology evidence="1">Multi-pass membrane protein</topology>
    </subcellularLocation>
</comment>
<feature type="transmembrane region" description="Helical" evidence="8">
    <location>
        <begin position="189"/>
        <end position="207"/>
    </location>
</feature>
<gene>
    <name evidence="9" type="primary">rbsC_55</name>
    <name evidence="9" type="ORF">SDC9_130652</name>
</gene>
<proteinExistence type="predicted"/>
<feature type="transmembrane region" description="Helical" evidence="8">
    <location>
        <begin position="133"/>
        <end position="152"/>
    </location>
</feature>
<dbReference type="PANTHER" id="PTHR32196:SF21">
    <property type="entry name" value="ABC TRANSPORTER PERMEASE PROTEIN YPHD-RELATED"/>
    <property type="match status" value="1"/>
</dbReference>
<keyword evidence="3" id="KW-1003">Cell membrane</keyword>
<sequence>MAMLQTRTDVPFPVTIAACILITVFTGLLNGIIIHDLKVPAMIATLGMQTVVRGIVKLMCGGLNITYQDARILNIGTGKLFDVIPHLALIWVGVAALVFIILKYTVFGRNLYVIGSGLEVAKLSGIKVRKMHYLAYAFAGLLYGVAAIMLAARVGMAQPGTGEGYDMSAIAAAVIGGASLAGGRGAVTGTLLGTVLMVLITNAGTAFQIDPYVLDVTTGVLIIFAVSMDMIKTRKKA</sequence>
<dbReference type="PANTHER" id="PTHR32196">
    <property type="entry name" value="ABC TRANSPORTER PERMEASE PROTEIN YPHD-RELATED-RELATED"/>
    <property type="match status" value="1"/>
</dbReference>
<comment type="caution">
    <text evidence="9">The sequence shown here is derived from an EMBL/GenBank/DDBJ whole genome shotgun (WGS) entry which is preliminary data.</text>
</comment>
<dbReference type="InterPro" id="IPR001851">
    <property type="entry name" value="ABC_transp_permease"/>
</dbReference>
<accession>A0A645D3E5</accession>
<feature type="transmembrane region" description="Helical" evidence="8">
    <location>
        <begin position="213"/>
        <end position="231"/>
    </location>
</feature>
<reference evidence="9" key="1">
    <citation type="submission" date="2019-08" db="EMBL/GenBank/DDBJ databases">
        <authorList>
            <person name="Kucharzyk K."/>
            <person name="Murdoch R.W."/>
            <person name="Higgins S."/>
            <person name="Loffler F."/>
        </authorList>
    </citation>
    <scope>NUCLEOTIDE SEQUENCE</scope>
</reference>
<feature type="transmembrane region" description="Helical" evidence="8">
    <location>
        <begin position="12"/>
        <end position="34"/>
    </location>
</feature>
<feature type="transmembrane region" description="Helical" evidence="8">
    <location>
        <begin position="83"/>
        <end position="102"/>
    </location>
</feature>
<keyword evidence="4" id="KW-0997">Cell inner membrane</keyword>
<evidence type="ECO:0000256" key="4">
    <source>
        <dbReference type="ARBA" id="ARBA00022519"/>
    </source>
</evidence>
<keyword evidence="6 8" id="KW-1133">Transmembrane helix</keyword>
<dbReference type="GO" id="GO:0022857">
    <property type="term" value="F:transmembrane transporter activity"/>
    <property type="evidence" value="ECO:0007669"/>
    <property type="project" value="InterPro"/>
</dbReference>
<evidence type="ECO:0000256" key="8">
    <source>
        <dbReference type="SAM" id="Phobius"/>
    </source>
</evidence>
<dbReference type="EMBL" id="VSSQ01032352">
    <property type="protein sequence ID" value="MPM83588.1"/>
    <property type="molecule type" value="Genomic_DNA"/>
</dbReference>
<evidence type="ECO:0000256" key="2">
    <source>
        <dbReference type="ARBA" id="ARBA00022448"/>
    </source>
</evidence>
<evidence type="ECO:0000313" key="9">
    <source>
        <dbReference type="EMBL" id="MPM83588.1"/>
    </source>
</evidence>
<dbReference type="CDD" id="cd06579">
    <property type="entry name" value="TM_PBP1_transp_AraH_like"/>
    <property type="match status" value="1"/>
</dbReference>
<evidence type="ECO:0000256" key="5">
    <source>
        <dbReference type="ARBA" id="ARBA00022692"/>
    </source>
</evidence>
<feature type="transmembrane region" description="Helical" evidence="8">
    <location>
        <begin position="164"/>
        <end position="182"/>
    </location>
</feature>
<organism evidence="9">
    <name type="scientific">bioreactor metagenome</name>
    <dbReference type="NCBI Taxonomy" id="1076179"/>
    <lineage>
        <taxon>unclassified sequences</taxon>
        <taxon>metagenomes</taxon>
        <taxon>ecological metagenomes</taxon>
    </lineage>
</organism>
<evidence type="ECO:0000256" key="6">
    <source>
        <dbReference type="ARBA" id="ARBA00022989"/>
    </source>
</evidence>
<evidence type="ECO:0000256" key="3">
    <source>
        <dbReference type="ARBA" id="ARBA00022475"/>
    </source>
</evidence>
<dbReference type="AlphaFoldDB" id="A0A645D3E5"/>
<keyword evidence="5 8" id="KW-0812">Transmembrane</keyword>
<keyword evidence="2" id="KW-0813">Transport</keyword>